<sequence>MAQPAEPAQPERRKLRQAQRERLRANHVGTYRQTRSSGTSSAALEVDSRRLDPDADADVQALAKLKELRENLEARGELEALTSEEKIALEVQTTGELTQRSNVQVQLKRVEAEAEMVRIDPPESQVLWWDPFWSIWTLWTQLSQSLYMMERALWPDQAAETPLNIALPPDSRPLSDILLDGFDPMAPCIYTAIQALESFRDWFLLSYDVNIHADLHTMLADAMLIFRTAEAILRLKQRCQALQQVPVADPIHRTTSDEPNAAASSSPNTSTAPTRSSVLHGDTGGHLEWY</sequence>
<reference evidence="3 4" key="2">
    <citation type="submission" date="2024-05" db="EMBL/GenBank/DDBJ databases">
        <authorList>
            <person name="Chen Y."/>
            <person name="Shah S."/>
            <person name="Dougan E. K."/>
            <person name="Thang M."/>
            <person name="Chan C."/>
        </authorList>
    </citation>
    <scope>NUCLEOTIDE SEQUENCE [LARGE SCALE GENOMIC DNA]</scope>
</reference>
<feature type="compositionally biased region" description="Low complexity" evidence="1">
    <location>
        <begin position="259"/>
        <end position="277"/>
    </location>
</feature>
<dbReference type="AlphaFoldDB" id="A0A9P1DP72"/>
<evidence type="ECO:0000313" key="2">
    <source>
        <dbReference type="EMBL" id="CAI4013835.1"/>
    </source>
</evidence>
<dbReference type="EMBL" id="CAMXCT030006057">
    <property type="protein sequence ID" value="CAL4801147.1"/>
    <property type="molecule type" value="Genomic_DNA"/>
</dbReference>
<proteinExistence type="predicted"/>
<accession>A0A9P1DP72</accession>
<evidence type="ECO:0000313" key="4">
    <source>
        <dbReference type="Proteomes" id="UP001152797"/>
    </source>
</evidence>
<comment type="caution">
    <text evidence="2">The sequence shown here is derived from an EMBL/GenBank/DDBJ whole genome shotgun (WGS) entry which is preliminary data.</text>
</comment>
<organism evidence="2">
    <name type="scientific">Cladocopium goreaui</name>
    <dbReference type="NCBI Taxonomy" id="2562237"/>
    <lineage>
        <taxon>Eukaryota</taxon>
        <taxon>Sar</taxon>
        <taxon>Alveolata</taxon>
        <taxon>Dinophyceae</taxon>
        <taxon>Suessiales</taxon>
        <taxon>Symbiodiniaceae</taxon>
        <taxon>Cladocopium</taxon>
    </lineage>
</organism>
<evidence type="ECO:0000313" key="3">
    <source>
        <dbReference type="EMBL" id="CAL4801147.1"/>
    </source>
</evidence>
<reference evidence="2" key="1">
    <citation type="submission" date="2022-10" db="EMBL/GenBank/DDBJ databases">
        <authorList>
            <person name="Chen Y."/>
            <person name="Dougan E. K."/>
            <person name="Chan C."/>
            <person name="Rhodes N."/>
            <person name="Thang M."/>
        </authorList>
    </citation>
    <scope>NUCLEOTIDE SEQUENCE</scope>
</reference>
<dbReference type="EMBL" id="CAMXCT010006057">
    <property type="protein sequence ID" value="CAI4013835.1"/>
    <property type="molecule type" value="Genomic_DNA"/>
</dbReference>
<feature type="compositionally biased region" description="Polar residues" evidence="1">
    <location>
        <begin position="31"/>
        <end position="42"/>
    </location>
</feature>
<dbReference type="EMBL" id="CAMXCT020006057">
    <property type="protein sequence ID" value="CAL1167210.1"/>
    <property type="molecule type" value="Genomic_DNA"/>
</dbReference>
<feature type="region of interest" description="Disordered" evidence="1">
    <location>
        <begin position="1"/>
        <end position="49"/>
    </location>
</feature>
<protein>
    <submittedName>
        <fullName evidence="2">Uncharacterized protein</fullName>
    </submittedName>
</protein>
<dbReference type="Proteomes" id="UP001152797">
    <property type="component" value="Unassembled WGS sequence"/>
</dbReference>
<evidence type="ECO:0000256" key="1">
    <source>
        <dbReference type="SAM" id="MobiDB-lite"/>
    </source>
</evidence>
<feature type="region of interest" description="Disordered" evidence="1">
    <location>
        <begin position="251"/>
        <end position="284"/>
    </location>
</feature>
<name>A0A9P1DP72_9DINO</name>
<keyword evidence="4" id="KW-1185">Reference proteome</keyword>
<gene>
    <name evidence="2" type="ORF">C1SCF055_LOCUS38777</name>
</gene>